<dbReference type="Gene3D" id="1.10.1740.10">
    <property type="match status" value="1"/>
</dbReference>
<dbReference type="InterPro" id="IPR000838">
    <property type="entry name" value="RNA_pol_sigma70_ECF_CS"/>
</dbReference>
<organism evidence="9 10">
    <name type="scientific">Polaribacter aquimarinus</name>
    <dbReference type="NCBI Taxonomy" id="2100726"/>
    <lineage>
        <taxon>Bacteria</taxon>
        <taxon>Pseudomonadati</taxon>
        <taxon>Bacteroidota</taxon>
        <taxon>Flavobacteriia</taxon>
        <taxon>Flavobacteriales</taxon>
        <taxon>Flavobacteriaceae</taxon>
    </lineage>
</organism>
<dbReference type="InterPro" id="IPR014284">
    <property type="entry name" value="RNA_pol_sigma-70_dom"/>
</dbReference>
<dbReference type="Gene3D" id="1.10.10.10">
    <property type="entry name" value="Winged helix-like DNA-binding domain superfamily/Winged helix DNA-binding domain"/>
    <property type="match status" value="1"/>
</dbReference>
<dbReference type="GO" id="GO:0016987">
    <property type="term" value="F:sigma factor activity"/>
    <property type="evidence" value="ECO:0007669"/>
    <property type="project" value="UniProtKB-KW"/>
</dbReference>
<dbReference type="OrthoDB" id="1160671at2"/>
<protein>
    <recommendedName>
        <fullName evidence="6">RNA polymerase sigma factor</fullName>
    </recommendedName>
</protein>
<keyword evidence="3 6" id="KW-0731">Sigma factor</keyword>
<feature type="domain" description="RNA polymerase sigma-70 region 2" evidence="7">
    <location>
        <begin position="22"/>
        <end position="88"/>
    </location>
</feature>
<dbReference type="Pfam" id="PF04542">
    <property type="entry name" value="Sigma70_r2"/>
    <property type="match status" value="1"/>
</dbReference>
<evidence type="ECO:0000256" key="2">
    <source>
        <dbReference type="ARBA" id="ARBA00023015"/>
    </source>
</evidence>
<evidence type="ECO:0000259" key="7">
    <source>
        <dbReference type="Pfam" id="PF04542"/>
    </source>
</evidence>
<sequence>MNSKNIIQKCKANDYSAQLEVYHSYKNMMFGSAIRILKNREEAEDIVQDAFIKGFEKIHQLQDEANLGAWLKRIVVNKSLDVARNRNRFIFTSEDSILENKPDENEDDLKPNISIDFIKECINSLKEKYRIILVLYMIEDYNHREIGELLSINESTVRNQYRRGKNQLLQLLKVKKTG</sequence>
<keyword evidence="2 6" id="KW-0805">Transcription regulation</keyword>
<keyword evidence="10" id="KW-1185">Reference proteome</keyword>
<dbReference type="AlphaFoldDB" id="A0A2U2J929"/>
<dbReference type="PROSITE" id="PS01063">
    <property type="entry name" value="SIGMA70_ECF"/>
    <property type="match status" value="1"/>
</dbReference>
<dbReference type="PANTHER" id="PTHR43133:SF51">
    <property type="entry name" value="RNA POLYMERASE SIGMA FACTOR"/>
    <property type="match status" value="1"/>
</dbReference>
<dbReference type="InterPro" id="IPR036388">
    <property type="entry name" value="WH-like_DNA-bd_sf"/>
</dbReference>
<dbReference type="SUPFAM" id="SSF88946">
    <property type="entry name" value="Sigma2 domain of RNA polymerase sigma factors"/>
    <property type="match status" value="1"/>
</dbReference>
<keyword evidence="5 6" id="KW-0804">Transcription</keyword>
<dbReference type="Pfam" id="PF08281">
    <property type="entry name" value="Sigma70_r4_2"/>
    <property type="match status" value="1"/>
</dbReference>
<evidence type="ECO:0000256" key="6">
    <source>
        <dbReference type="RuleBase" id="RU000716"/>
    </source>
</evidence>
<evidence type="ECO:0000259" key="8">
    <source>
        <dbReference type="Pfam" id="PF08281"/>
    </source>
</evidence>
<proteinExistence type="inferred from homology"/>
<keyword evidence="4 6" id="KW-0238">DNA-binding</keyword>
<dbReference type="InterPro" id="IPR013324">
    <property type="entry name" value="RNA_pol_sigma_r3/r4-like"/>
</dbReference>
<dbReference type="EMBL" id="QFFG01000004">
    <property type="protein sequence ID" value="PWG04835.1"/>
    <property type="molecule type" value="Genomic_DNA"/>
</dbReference>
<dbReference type="CDD" id="cd06171">
    <property type="entry name" value="Sigma70_r4"/>
    <property type="match status" value="1"/>
</dbReference>
<comment type="caution">
    <text evidence="9">The sequence shown here is derived from an EMBL/GenBank/DDBJ whole genome shotgun (WGS) entry which is preliminary data.</text>
</comment>
<evidence type="ECO:0000256" key="5">
    <source>
        <dbReference type="ARBA" id="ARBA00023163"/>
    </source>
</evidence>
<dbReference type="GO" id="GO:0003677">
    <property type="term" value="F:DNA binding"/>
    <property type="evidence" value="ECO:0007669"/>
    <property type="project" value="UniProtKB-KW"/>
</dbReference>
<dbReference type="InterPro" id="IPR013325">
    <property type="entry name" value="RNA_pol_sigma_r2"/>
</dbReference>
<dbReference type="RefSeq" id="WP_109405151.1">
    <property type="nucleotide sequence ID" value="NZ_QFFG01000004.1"/>
</dbReference>
<dbReference type="NCBIfam" id="TIGR02937">
    <property type="entry name" value="sigma70-ECF"/>
    <property type="match status" value="1"/>
</dbReference>
<comment type="similarity">
    <text evidence="1 6">Belongs to the sigma-70 factor family. ECF subfamily.</text>
</comment>
<dbReference type="PANTHER" id="PTHR43133">
    <property type="entry name" value="RNA POLYMERASE ECF-TYPE SIGMA FACTO"/>
    <property type="match status" value="1"/>
</dbReference>
<feature type="domain" description="RNA polymerase sigma factor 70 region 4 type 2" evidence="8">
    <location>
        <begin position="118"/>
        <end position="168"/>
    </location>
</feature>
<dbReference type="InterPro" id="IPR007627">
    <property type="entry name" value="RNA_pol_sigma70_r2"/>
</dbReference>
<accession>A0A2U2J929</accession>
<dbReference type="InterPro" id="IPR013249">
    <property type="entry name" value="RNA_pol_sigma70_r4_t2"/>
</dbReference>
<dbReference type="Proteomes" id="UP000245670">
    <property type="component" value="Unassembled WGS sequence"/>
</dbReference>
<gene>
    <name evidence="9" type="ORF">DIS07_10205</name>
</gene>
<evidence type="ECO:0000256" key="3">
    <source>
        <dbReference type="ARBA" id="ARBA00023082"/>
    </source>
</evidence>
<dbReference type="GO" id="GO:0006352">
    <property type="term" value="P:DNA-templated transcription initiation"/>
    <property type="evidence" value="ECO:0007669"/>
    <property type="project" value="InterPro"/>
</dbReference>
<evidence type="ECO:0000256" key="1">
    <source>
        <dbReference type="ARBA" id="ARBA00010641"/>
    </source>
</evidence>
<evidence type="ECO:0000313" key="9">
    <source>
        <dbReference type="EMBL" id="PWG04835.1"/>
    </source>
</evidence>
<evidence type="ECO:0000313" key="10">
    <source>
        <dbReference type="Proteomes" id="UP000245670"/>
    </source>
</evidence>
<dbReference type="SUPFAM" id="SSF88659">
    <property type="entry name" value="Sigma3 and sigma4 domains of RNA polymerase sigma factors"/>
    <property type="match status" value="1"/>
</dbReference>
<reference evidence="9 10" key="1">
    <citation type="submission" date="2018-05" db="EMBL/GenBank/DDBJ databases">
        <title>Polaribacter aquimarinus sp. nov., isolated from sediment in a sediment of sea.</title>
        <authorList>
            <person name="Lu D."/>
        </authorList>
    </citation>
    <scope>NUCLEOTIDE SEQUENCE [LARGE SCALE GENOMIC DNA]</scope>
    <source>
        <strain evidence="9 10">ZY113</strain>
    </source>
</reference>
<name>A0A2U2J929_9FLAO</name>
<dbReference type="InterPro" id="IPR039425">
    <property type="entry name" value="RNA_pol_sigma-70-like"/>
</dbReference>
<evidence type="ECO:0000256" key="4">
    <source>
        <dbReference type="ARBA" id="ARBA00023125"/>
    </source>
</evidence>